<dbReference type="Proteomes" id="UP001595962">
    <property type="component" value="Unassembled WGS sequence"/>
</dbReference>
<feature type="signal peptide" evidence="1">
    <location>
        <begin position="1"/>
        <end position="24"/>
    </location>
</feature>
<keyword evidence="1" id="KW-0732">Signal</keyword>
<sequence>MPTFSFCLMRLLLLSMLLSLPLCAQQWLETESYWIRLDAQCATIQGCDDIQYQGHSKTTGATLALQGRSWWVGNKTAPLWWGYRFYNGRLYYLLHRNGLLQVTNRKGHVLVEEQGQWLQQAPYLPIQTLPLGNK</sequence>
<evidence type="ECO:0000313" key="3">
    <source>
        <dbReference type="Proteomes" id="UP001595962"/>
    </source>
</evidence>
<accession>A0ABV9JQB2</accession>
<dbReference type="RefSeq" id="WP_377335511.1">
    <property type="nucleotide sequence ID" value="NZ_JBHSGB010000015.1"/>
</dbReference>
<proteinExistence type="predicted"/>
<keyword evidence="3" id="KW-1185">Reference proteome</keyword>
<protein>
    <submittedName>
        <fullName evidence="2">Uncharacterized protein</fullName>
    </submittedName>
</protein>
<feature type="chain" id="PRO_5046674185" evidence="1">
    <location>
        <begin position="25"/>
        <end position="134"/>
    </location>
</feature>
<evidence type="ECO:0000256" key="1">
    <source>
        <dbReference type="SAM" id="SignalP"/>
    </source>
</evidence>
<name>A0ABV9JQB2_9GAMM</name>
<evidence type="ECO:0000313" key="2">
    <source>
        <dbReference type="EMBL" id="MFC4656443.1"/>
    </source>
</evidence>
<gene>
    <name evidence="2" type="ORF">ACFO3I_15605</name>
</gene>
<organism evidence="2 3">
    <name type="scientific">Rheinheimera marina</name>
    <dbReference type="NCBI Taxonomy" id="1774958"/>
    <lineage>
        <taxon>Bacteria</taxon>
        <taxon>Pseudomonadati</taxon>
        <taxon>Pseudomonadota</taxon>
        <taxon>Gammaproteobacteria</taxon>
        <taxon>Chromatiales</taxon>
        <taxon>Chromatiaceae</taxon>
        <taxon>Rheinheimera</taxon>
    </lineage>
</organism>
<dbReference type="EMBL" id="JBHSGB010000015">
    <property type="protein sequence ID" value="MFC4656443.1"/>
    <property type="molecule type" value="Genomic_DNA"/>
</dbReference>
<reference evidence="3" key="1">
    <citation type="journal article" date="2019" name="Int. J. Syst. Evol. Microbiol.">
        <title>The Global Catalogue of Microorganisms (GCM) 10K type strain sequencing project: providing services to taxonomists for standard genome sequencing and annotation.</title>
        <authorList>
            <consortium name="The Broad Institute Genomics Platform"/>
            <consortium name="The Broad Institute Genome Sequencing Center for Infectious Disease"/>
            <person name="Wu L."/>
            <person name="Ma J."/>
        </authorList>
    </citation>
    <scope>NUCLEOTIDE SEQUENCE [LARGE SCALE GENOMIC DNA]</scope>
    <source>
        <strain evidence="3">DT28</strain>
    </source>
</reference>
<comment type="caution">
    <text evidence="2">The sequence shown here is derived from an EMBL/GenBank/DDBJ whole genome shotgun (WGS) entry which is preliminary data.</text>
</comment>